<name>N6TMK3_DENPD</name>
<dbReference type="GO" id="GO:0005524">
    <property type="term" value="F:ATP binding"/>
    <property type="evidence" value="ECO:0007669"/>
    <property type="project" value="UniProtKB-KW"/>
</dbReference>
<evidence type="ECO:0000256" key="4">
    <source>
        <dbReference type="ARBA" id="ARBA00022840"/>
    </source>
</evidence>
<dbReference type="GO" id="GO:0005634">
    <property type="term" value="C:nucleus"/>
    <property type="evidence" value="ECO:0007669"/>
    <property type="project" value="TreeGrafter"/>
</dbReference>
<accession>N6TMK3</accession>
<dbReference type="InterPro" id="IPR050339">
    <property type="entry name" value="CC_SR_Kinase"/>
</dbReference>
<dbReference type="Gene3D" id="1.10.510.10">
    <property type="entry name" value="Transferase(Phosphotransferase) domain 1"/>
    <property type="match status" value="1"/>
</dbReference>
<dbReference type="Pfam" id="PF00069">
    <property type="entry name" value="Pkinase"/>
    <property type="match status" value="1"/>
</dbReference>
<dbReference type="SUPFAM" id="SSF56112">
    <property type="entry name" value="Protein kinase-like (PK-like)"/>
    <property type="match status" value="1"/>
</dbReference>
<dbReference type="OMA" id="ISCNIPK"/>
<evidence type="ECO:0000313" key="7">
    <source>
        <dbReference type="EMBL" id="ENN70460.1"/>
    </source>
</evidence>
<dbReference type="GO" id="GO:0005737">
    <property type="term" value="C:cytoplasm"/>
    <property type="evidence" value="ECO:0007669"/>
    <property type="project" value="TreeGrafter"/>
</dbReference>
<gene>
    <name evidence="7" type="ORF">YQE_12963</name>
</gene>
<dbReference type="PROSITE" id="PS50011">
    <property type="entry name" value="PROTEIN_KINASE_DOM"/>
    <property type="match status" value="1"/>
</dbReference>
<keyword evidence="4" id="KW-0067">ATP-binding</keyword>
<dbReference type="Gene3D" id="3.30.200.20">
    <property type="entry name" value="Phosphorylase Kinase, domain 1"/>
    <property type="match status" value="1"/>
</dbReference>
<feature type="domain" description="Protein kinase" evidence="6">
    <location>
        <begin position="1"/>
        <end position="297"/>
    </location>
</feature>
<dbReference type="EMBL" id="KB741292">
    <property type="protein sequence ID" value="ENN70460.1"/>
    <property type="molecule type" value="Genomic_DNA"/>
</dbReference>
<proteinExistence type="inferred from homology"/>
<keyword evidence="3" id="KW-0418">Kinase</keyword>
<dbReference type="InterPro" id="IPR000719">
    <property type="entry name" value="Prot_kinase_dom"/>
</dbReference>
<dbReference type="PROSITE" id="PS00108">
    <property type="entry name" value="PROTEIN_KINASE_ST"/>
    <property type="match status" value="1"/>
</dbReference>
<evidence type="ECO:0000259" key="6">
    <source>
        <dbReference type="PROSITE" id="PS50011"/>
    </source>
</evidence>
<keyword evidence="2" id="KW-0547">Nucleotide-binding</keyword>
<organism evidence="7">
    <name type="scientific">Dendroctonus ponderosae</name>
    <name type="common">Mountain pine beetle</name>
    <dbReference type="NCBI Taxonomy" id="77166"/>
    <lineage>
        <taxon>Eukaryota</taxon>
        <taxon>Metazoa</taxon>
        <taxon>Ecdysozoa</taxon>
        <taxon>Arthropoda</taxon>
        <taxon>Hexapoda</taxon>
        <taxon>Insecta</taxon>
        <taxon>Pterygota</taxon>
        <taxon>Neoptera</taxon>
        <taxon>Endopterygota</taxon>
        <taxon>Coleoptera</taxon>
        <taxon>Polyphaga</taxon>
        <taxon>Cucujiformia</taxon>
        <taxon>Curculionidae</taxon>
        <taxon>Scolytinae</taxon>
        <taxon>Dendroctonus</taxon>
    </lineage>
</organism>
<dbReference type="GO" id="GO:0004694">
    <property type="term" value="F:eukaryotic translation initiation factor 2alpha kinase activity"/>
    <property type="evidence" value="ECO:0007669"/>
    <property type="project" value="TreeGrafter"/>
</dbReference>
<feature type="non-terminal residue" evidence="7">
    <location>
        <position position="1"/>
    </location>
</feature>
<keyword evidence="1" id="KW-0808">Transferase</keyword>
<dbReference type="PANTHER" id="PTHR11042">
    <property type="entry name" value="EUKARYOTIC TRANSLATION INITIATION FACTOR 2-ALPHA KINASE EIF2-ALPHA KINASE -RELATED"/>
    <property type="match status" value="1"/>
</dbReference>
<dbReference type="PANTHER" id="PTHR11042:SF187">
    <property type="entry name" value="EUKARYOTIC TRANSLATION INITIATION FACTOR 2-ALPHA KINASE 2"/>
    <property type="match status" value="1"/>
</dbReference>
<dbReference type="HOGENOM" id="CLU_853279_0_0_1"/>
<reference evidence="7" key="1">
    <citation type="journal article" date="2013" name="Genome Biol.">
        <title>Draft genome of the mountain pine beetle, Dendroctonus ponderosae Hopkins, a major forest pest.</title>
        <authorList>
            <person name="Keeling C.I."/>
            <person name="Yuen M.M."/>
            <person name="Liao N.Y."/>
            <person name="Docking T.R."/>
            <person name="Chan S.K."/>
            <person name="Taylor G.A."/>
            <person name="Palmquist D.L."/>
            <person name="Jackman S.D."/>
            <person name="Nguyen A."/>
            <person name="Li M."/>
            <person name="Henderson H."/>
            <person name="Janes J.K."/>
            <person name="Zhao Y."/>
            <person name="Pandoh P."/>
            <person name="Moore R."/>
            <person name="Sperling F.A."/>
            <person name="Huber D.P."/>
            <person name="Birol I."/>
            <person name="Jones S.J."/>
            <person name="Bohlmann J."/>
        </authorList>
    </citation>
    <scope>NUCLEOTIDE SEQUENCE</scope>
</reference>
<sequence length="326" mass="36736">MDSVETYLSEVKTLAALNHPNIVPYKAAWLELPSQTDTIGRSSGDQQLLSESEAFTTDESSSLINDADLLKKHKRSDSAPIDKAIVQKHKPKTVPKLPWVTLYIQMALCQGTLDLWLSWKNNRFTSRAALVPSNAHLVRTDAIRQVLIQLLRGVDYIHSRNIVHHDIKPGNIFVSKERDDLLVQLGDFGLACHLHRTQQHKFGGGTPMYAAPEQLDGVCDSKSDLYSVGVVLFELQEDFATGMERCRRIEELRNANHPLPSELTLDNLVPALVRHRADERPDARKVLRALEEPHGASFCQALDQLKEKDAEIERLRGLLEQNGIQY</sequence>
<evidence type="ECO:0000256" key="5">
    <source>
        <dbReference type="ARBA" id="ARBA00037982"/>
    </source>
</evidence>
<evidence type="ECO:0000256" key="1">
    <source>
        <dbReference type="ARBA" id="ARBA00022679"/>
    </source>
</evidence>
<protein>
    <recommendedName>
        <fullName evidence="6">Protein kinase domain-containing protein</fullName>
    </recommendedName>
</protein>
<dbReference type="SMART" id="SM00220">
    <property type="entry name" value="S_TKc"/>
    <property type="match status" value="1"/>
</dbReference>
<dbReference type="InterPro" id="IPR011009">
    <property type="entry name" value="Kinase-like_dom_sf"/>
</dbReference>
<dbReference type="AlphaFoldDB" id="N6TMK3"/>
<comment type="similarity">
    <text evidence="5">Belongs to the protein kinase superfamily. Ser/Thr protein kinase family. GCN2 subfamily.</text>
</comment>
<evidence type="ECO:0000256" key="2">
    <source>
        <dbReference type="ARBA" id="ARBA00022741"/>
    </source>
</evidence>
<dbReference type="OrthoDB" id="1405469at2759"/>
<evidence type="ECO:0000256" key="3">
    <source>
        <dbReference type="ARBA" id="ARBA00022777"/>
    </source>
</evidence>
<dbReference type="InterPro" id="IPR008271">
    <property type="entry name" value="Ser/Thr_kinase_AS"/>
</dbReference>